<proteinExistence type="predicted"/>
<dbReference type="EMBL" id="FR675941">
    <property type="protein sequence ID" value="CBW44208.1"/>
    <property type="molecule type" value="Genomic_DNA"/>
</dbReference>
<keyword evidence="1" id="KW-0614">Plasmid</keyword>
<gene>
    <name evidence="1" type="ORF">pLVP1401_57</name>
</gene>
<evidence type="ECO:0000313" key="1">
    <source>
        <dbReference type="EMBL" id="CBW44208.1"/>
    </source>
</evidence>
<accession>E5AK68</accession>
<protein>
    <submittedName>
        <fullName evidence="1">Uncharacterized protein</fullName>
    </submittedName>
</protein>
<sequence length="73" mass="8743">MLYVMECCKRRFRIAVAKTSSPNMHPHCICDFWNVIINEFYNIVSIQFKRRHLLLAHRKENNPSHIQSALRIC</sequence>
<name>E5AK68_BACCE</name>
<dbReference type="AlphaFoldDB" id="E5AK68"/>
<geneLocation type="plasmid" evidence="1">
    <name>pLVP1401</name>
</geneLocation>
<reference evidence="1" key="1">
    <citation type="submission" date="2010-08" db="EMBL/GenBank/DDBJ databases">
        <title>Diversity of serine proteases in the Bacillus cereus group.</title>
        <authorList>
            <person name="Zihlmann P."/>
            <person name="Perreten V."/>
        </authorList>
    </citation>
    <scope>NUCLEOTIDE SEQUENCE [LARGE SCALE GENOMIC DNA]</scope>
    <source>
        <strain evidence="1">VPC1401</strain>
        <plasmid evidence="1">pLVP1401</plasmid>
    </source>
</reference>
<organism evidence="1">
    <name type="scientific">Bacillus cereus VPC1401</name>
    <dbReference type="NCBI Taxonomy" id="870739"/>
    <lineage>
        <taxon>Bacteria</taxon>
        <taxon>Bacillati</taxon>
        <taxon>Bacillota</taxon>
        <taxon>Bacilli</taxon>
        <taxon>Bacillales</taxon>
        <taxon>Bacillaceae</taxon>
        <taxon>Bacillus</taxon>
        <taxon>Bacillus cereus group</taxon>
    </lineage>
</organism>